<dbReference type="KEGG" id="dre:797544"/>
<feature type="compositionally biased region" description="Polar residues" evidence="1">
    <location>
        <begin position="610"/>
        <end position="624"/>
    </location>
</feature>
<dbReference type="Proteomes" id="UP000000437">
    <property type="component" value="Chromosome 23"/>
</dbReference>
<evidence type="ECO:0007829" key="6">
    <source>
        <dbReference type="PeptideAtlas" id="A9JST3"/>
    </source>
</evidence>
<feature type="compositionally biased region" description="Low complexity" evidence="1">
    <location>
        <begin position="211"/>
        <end position="226"/>
    </location>
</feature>
<feature type="compositionally biased region" description="Acidic residues" evidence="1">
    <location>
        <begin position="1"/>
        <end position="10"/>
    </location>
</feature>
<gene>
    <name evidence="2 4 5" type="ORF">wu:fy63c09</name>
</gene>
<dbReference type="RefSeq" id="NP_001121746.1">
    <property type="nucleotide sequence ID" value="NM_001128274.1"/>
</dbReference>
<feature type="compositionally biased region" description="Polar residues" evidence="1">
    <location>
        <begin position="566"/>
        <end position="581"/>
    </location>
</feature>
<reference evidence="2" key="2">
    <citation type="submission" date="2007-11" db="EMBL/GenBank/DDBJ databases">
        <authorList>
            <consortium name="NIH - Zebrafish Gene Collection (ZGC) project"/>
        </authorList>
    </citation>
    <scope>NUCLEOTIDE SEQUENCE [LARGE SCALE MRNA]</scope>
    <source>
        <tissue evidence="2">Whole body</tissue>
    </source>
</reference>
<dbReference type="ZFIN" id="ZDB-GENE-050302-146">
    <property type="gene designation" value="wu:fy63c09"/>
</dbReference>
<organism evidence="2">
    <name type="scientific">Danio rerio</name>
    <name type="common">Zebrafish</name>
    <name type="synonym">Brachydanio rerio</name>
    <dbReference type="NCBI Taxonomy" id="7955"/>
    <lineage>
        <taxon>Eukaryota</taxon>
        <taxon>Metazoa</taxon>
        <taxon>Chordata</taxon>
        <taxon>Craniata</taxon>
        <taxon>Vertebrata</taxon>
        <taxon>Euteleostomi</taxon>
        <taxon>Actinopterygii</taxon>
        <taxon>Neopterygii</taxon>
        <taxon>Teleostei</taxon>
        <taxon>Ostariophysi</taxon>
        <taxon>Cypriniformes</taxon>
        <taxon>Danionidae</taxon>
        <taxon>Danioninae</taxon>
        <taxon>Danio</taxon>
    </lineage>
</organism>
<feature type="compositionally biased region" description="Pro residues" evidence="1">
    <location>
        <begin position="92"/>
        <end position="101"/>
    </location>
</feature>
<reference evidence="4" key="1">
    <citation type="journal article" date="2002" name="Proc. Natl. Acad. Sci. U.S.A.">
        <title>Generation and initial analysis of more than 15,000 full-length human and mouse cDNA sequences.</title>
        <authorList>
            <consortium name="Mammalian Gene Collection Program Team"/>
            <person name="Strausberg R.L."/>
            <person name="Feingold E.A."/>
            <person name="Grouse L.H."/>
            <person name="Derge J.G."/>
            <person name="Klausner R.D."/>
            <person name="Collins F.S."/>
            <person name="Wagner L."/>
            <person name="Shenmen C.M."/>
            <person name="Schuler G.D."/>
            <person name="Altschul S.F."/>
            <person name="Zeeberg B."/>
            <person name="Buetow K.H."/>
            <person name="Schaefer C.F."/>
            <person name="Bhat N.K."/>
            <person name="Hopkins R.F."/>
            <person name="Jordan H."/>
            <person name="Moore T."/>
            <person name="Max S.I."/>
            <person name="Wang J."/>
            <person name="Hsieh F."/>
            <person name="Diatchenko L."/>
            <person name="Marusina K."/>
            <person name="Farmer A.A."/>
            <person name="Rubin G.M."/>
            <person name="Hong L."/>
            <person name="Stapleton M."/>
            <person name="Soares M.B."/>
            <person name="Bonaldo M.F."/>
            <person name="Casavant T.L."/>
            <person name="Scheetz T.E."/>
            <person name="Brownstein M.J."/>
            <person name="Usdin T.B."/>
            <person name="Toshiyuki S."/>
            <person name="Carninci P."/>
            <person name="Prange C."/>
            <person name="Raha S.S."/>
            <person name="Loquellano N.A."/>
            <person name="Peters G.J."/>
            <person name="Abramson R.D."/>
            <person name="Mullahy S.J."/>
            <person name="Bosak S.A."/>
            <person name="McEwan P.J."/>
            <person name="McKernan K.J."/>
            <person name="Malek J.A."/>
            <person name="Gunaratne P.H."/>
            <person name="Richards S."/>
            <person name="Worley K.C."/>
            <person name="Hale S."/>
            <person name="Garcia A.M."/>
            <person name="Gay L.J."/>
            <person name="Hulyk S.W."/>
            <person name="Villalon D.K."/>
            <person name="Muzny D.M."/>
            <person name="Sodergren E.J."/>
            <person name="Lu X."/>
            <person name="Gibbs R.A."/>
            <person name="Fahey J."/>
            <person name="Helton E."/>
            <person name="Ketteman M."/>
            <person name="Madan A."/>
            <person name="Rodrigues S."/>
            <person name="Sanchez A."/>
            <person name="Whiting M."/>
            <person name="Madan A."/>
            <person name="Young A.C."/>
            <person name="Shevchenko Y."/>
            <person name="Bouffard G.G."/>
            <person name="Blakesley R.W."/>
            <person name="Touchman J.W."/>
            <person name="Green E.D."/>
            <person name="Dickson M.C."/>
            <person name="Rodriguez A.C."/>
            <person name="Grimwood J."/>
            <person name="Schmutz J."/>
            <person name="Myers R.M."/>
            <person name="Butterfield Y.S."/>
            <person name="Krzywinski M.I."/>
            <person name="Skalska U."/>
            <person name="Smailus D.E."/>
            <person name="Schnerch A."/>
            <person name="Schein J.E."/>
            <person name="Jones S.J."/>
            <person name="Marra M.A."/>
        </authorList>
    </citation>
    <scope>NUCLEOTIDE SEQUENCE</scope>
</reference>
<feature type="region of interest" description="Disordered" evidence="1">
    <location>
        <begin position="421"/>
        <end position="728"/>
    </location>
</feature>
<proteinExistence type="evidence at protein level"/>
<keyword evidence="6" id="KW-1267">Proteomics identification</keyword>
<dbReference type="AlphaFoldDB" id="A9JST3"/>
<dbReference type="GeneID" id="797544"/>
<feature type="compositionally biased region" description="Basic and acidic residues" evidence="1">
    <location>
        <begin position="524"/>
        <end position="533"/>
    </location>
</feature>
<feature type="region of interest" description="Disordered" evidence="1">
    <location>
        <begin position="1"/>
        <end position="272"/>
    </location>
</feature>
<feature type="compositionally biased region" description="Low complexity" evidence="1">
    <location>
        <begin position="144"/>
        <end position="157"/>
    </location>
</feature>
<feature type="region of interest" description="Disordered" evidence="1">
    <location>
        <begin position="313"/>
        <end position="409"/>
    </location>
</feature>
<accession>A9JST3</accession>
<dbReference type="GlyGen" id="A9JST3">
    <property type="glycosylation" value="1 site"/>
</dbReference>
<protein>
    <submittedName>
        <fullName evidence="4">Uncharacterized protein LOC797544</fullName>
    </submittedName>
    <submittedName>
        <fullName evidence="2">Wu:fy63c09 protein</fullName>
    </submittedName>
</protein>
<feature type="compositionally biased region" description="Polar residues" evidence="1">
    <location>
        <begin position="459"/>
        <end position="473"/>
    </location>
</feature>
<evidence type="ECO:0000313" key="4">
    <source>
        <dbReference type="RefSeq" id="NP_001121746.1"/>
    </source>
</evidence>
<sequence>MAEARSEDDEERLRETGGGRRSSEHSDRNKPDQRHSSQGALSSIRAVIKRTSARTSSQSDHQRERRRPEITILSAEPLPTNSWFPGASGGFPPAPPPPPPTWAAGSATVQLPPPSYEQVIREKSREQNIQPPLPSSPISPPTSSPSSASARLSTSSIATQTDTHSHGPQSSAARPVRRPPKPPRPSPPVQNRDSLHEQCGVQTDFDDVIDDVTSTTSTPTDLTLIDSAPTVPALIDSASSPMDKVMISDPRPRPRPRSRIIQPETTNQPMTREVKVQTLVRLKDDTAENVFAGFDDTPSNISSKYLDDLMEVFSPDEAPQSQMIDGEDDMKTSENRPQPRPRTLKSKTQITAKPSVFDVFDGGDPEVQQNHFRSPPVPAPRPHLNKPAQVLENTPPGQQGAALMASLSERRNSDDLLLLNKHQSPAQVLENTPPGQQGAALTASLSEKRNSDDLLLLNKHQSPAQVLENTPPGQQGAALTASSSERKNSDDLLLLNKHQSPAQESRPENTPPGQQRAALMSSSPERRNGDEKAANTPAKTPTDRNAGKRPTVPKHSRPPPPVLRKSVSTSQMTVDVSSTPEASVPPLPPRPSGNRLLPLRPPPIKVNRPAGSSSSPISTNQLQDSRVPKRGPPLPPRPRPGHPLYKRYSQRKELTEDEELKNPDKEQEEPSEKTLHEEEQFLIVLDEADVPETPANTLRDLRHSEVKGQDEVVSEVHLEDATSEKSSK</sequence>
<feature type="compositionally biased region" description="Pro residues" evidence="1">
    <location>
        <begin position="131"/>
        <end position="143"/>
    </location>
</feature>
<evidence type="ECO:0000256" key="1">
    <source>
        <dbReference type="SAM" id="MobiDB-lite"/>
    </source>
</evidence>
<reference evidence="3" key="3">
    <citation type="journal article" date="2013" name="Nature">
        <title>The zebrafish reference genome sequence and its relationship to the human genome.</title>
        <authorList>
            <consortium name="Genome Reference Consortium Zebrafish"/>
            <person name="Howe K."/>
            <person name="Clark M.D."/>
            <person name="Torroja C.F."/>
            <person name="Torrance J."/>
            <person name="Berthelot C."/>
            <person name="Muffato M."/>
            <person name="Collins J.E."/>
            <person name="Humphray S."/>
            <person name="McLaren K."/>
            <person name="Matthews L."/>
            <person name="McLaren S."/>
            <person name="Sealy I."/>
            <person name="Caccamo M."/>
            <person name="Churcher C."/>
            <person name="Scott C."/>
            <person name="Barrett J.C."/>
            <person name="Koch R."/>
            <person name="Rauch G.J."/>
            <person name="White S."/>
            <person name="Chow W."/>
            <person name="Kilian B."/>
            <person name="Quintais L.T."/>
            <person name="Guerra-Assuncao J.A."/>
            <person name="Zhou Y."/>
            <person name="Gu Y."/>
            <person name="Yen J."/>
            <person name="Vogel J.H."/>
            <person name="Eyre T."/>
            <person name="Redmond S."/>
            <person name="Banerjee R."/>
            <person name="Chi J."/>
            <person name="Fu B."/>
            <person name="Langley E."/>
            <person name="Maguire S.F."/>
            <person name="Laird G.K."/>
            <person name="Lloyd D."/>
            <person name="Kenyon E."/>
            <person name="Donaldson S."/>
            <person name="Sehra H."/>
            <person name="Almeida-King J."/>
            <person name="Loveland J."/>
            <person name="Trevanion S."/>
            <person name="Jones M."/>
            <person name="Quail M."/>
            <person name="Willey D."/>
            <person name="Hunt A."/>
            <person name="Burton J."/>
            <person name="Sims S."/>
            <person name="McLay K."/>
            <person name="Plumb B."/>
            <person name="Davis J."/>
            <person name="Clee C."/>
            <person name="Oliver K."/>
            <person name="Clark R."/>
            <person name="Riddle C."/>
            <person name="Elliot D."/>
            <person name="Eliott D."/>
            <person name="Threadgold G."/>
            <person name="Harden G."/>
            <person name="Ware D."/>
            <person name="Begum S."/>
            <person name="Mortimore B."/>
            <person name="Mortimer B."/>
            <person name="Kerry G."/>
            <person name="Heath P."/>
            <person name="Phillimore B."/>
            <person name="Tracey A."/>
            <person name="Corby N."/>
            <person name="Dunn M."/>
            <person name="Johnson C."/>
            <person name="Wood J."/>
            <person name="Clark S."/>
            <person name="Pelan S."/>
            <person name="Griffiths G."/>
            <person name="Smith M."/>
            <person name="Glithero R."/>
            <person name="Howden P."/>
            <person name="Barker N."/>
            <person name="Lloyd C."/>
            <person name="Stevens C."/>
            <person name="Harley J."/>
            <person name="Holt K."/>
            <person name="Panagiotidis G."/>
            <person name="Lovell J."/>
            <person name="Beasley H."/>
            <person name="Henderson C."/>
            <person name="Gordon D."/>
            <person name="Auger K."/>
            <person name="Wright D."/>
            <person name="Collins J."/>
            <person name="Raisen C."/>
            <person name="Dyer L."/>
            <person name="Leung K."/>
            <person name="Robertson L."/>
            <person name="Ambridge K."/>
            <person name="Leongamornlert D."/>
            <person name="McGuire S."/>
            <person name="Gilderthorp R."/>
            <person name="Griffiths C."/>
            <person name="Manthravadi D."/>
            <person name="Nichol S."/>
            <person name="Barker G."/>
            <person name="Whitehead S."/>
            <person name="Kay M."/>
            <person name="Brown J."/>
            <person name="Murnane C."/>
            <person name="Gray E."/>
            <person name="Humphries M."/>
            <person name="Sycamore N."/>
            <person name="Barker D."/>
            <person name="Saunders D."/>
            <person name="Wallis J."/>
            <person name="Babbage A."/>
            <person name="Hammond S."/>
            <person name="Mashreghi-Mohammadi M."/>
            <person name="Barr L."/>
            <person name="Martin S."/>
            <person name="Wray P."/>
            <person name="Ellington A."/>
            <person name="Matthews N."/>
            <person name="Ellwood M."/>
            <person name="Woodmansey R."/>
            <person name="Clark G."/>
            <person name="Cooper J."/>
            <person name="Cooper J."/>
            <person name="Tromans A."/>
            <person name="Grafham D."/>
            <person name="Skuce C."/>
            <person name="Pandian R."/>
            <person name="Andrews R."/>
            <person name="Harrison E."/>
            <person name="Kimberley A."/>
            <person name="Garnett J."/>
            <person name="Fosker N."/>
            <person name="Hall R."/>
            <person name="Garner P."/>
            <person name="Kelly D."/>
            <person name="Bird C."/>
            <person name="Palmer S."/>
            <person name="Gehring I."/>
            <person name="Berger A."/>
            <person name="Dooley C.M."/>
            <person name="Ersan-Urun Z."/>
            <person name="Eser C."/>
            <person name="Geiger H."/>
            <person name="Geisler M."/>
            <person name="Karotki L."/>
            <person name="Kirn A."/>
            <person name="Konantz J."/>
            <person name="Konantz M."/>
            <person name="Oberlander M."/>
            <person name="Rudolph-Geiger S."/>
            <person name="Teucke M."/>
            <person name="Lanz C."/>
            <person name="Raddatz G."/>
            <person name="Osoegawa K."/>
            <person name="Zhu B."/>
            <person name="Rapp A."/>
            <person name="Widaa S."/>
            <person name="Langford C."/>
            <person name="Yang F."/>
            <person name="Schuster S.C."/>
            <person name="Carter N.P."/>
            <person name="Harrow J."/>
            <person name="Ning Z."/>
            <person name="Herrero J."/>
            <person name="Searle S.M."/>
            <person name="Enright A."/>
            <person name="Geisler R."/>
            <person name="Plasterk R.H."/>
            <person name="Lee C."/>
            <person name="Westerfield M."/>
            <person name="de Jong P.J."/>
            <person name="Zon L.I."/>
            <person name="Postlethwait J.H."/>
            <person name="Nusslein-Volhard C."/>
            <person name="Hubbard T.J."/>
            <person name="Roest Crollius H."/>
            <person name="Rogers J."/>
            <person name="Stemple D.L."/>
        </authorList>
    </citation>
    <scope>NUCLEOTIDE SEQUENCE [LARGE SCALE GENOMIC DNA]</scope>
</reference>
<keyword evidence="3" id="KW-1185">Reference proteome</keyword>
<dbReference type="AGR" id="ZFIN:ZDB-GENE-050302-146"/>
<reference evidence="4" key="4">
    <citation type="submission" date="2025-04" db="UniProtKB">
        <authorList>
            <consortium name="RefSeq"/>
        </authorList>
    </citation>
    <scope>IDENTIFICATION</scope>
</reference>
<dbReference type="OrthoDB" id="27823at2759"/>
<feature type="compositionally biased region" description="Basic and acidic residues" evidence="1">
    <location>
        <begin position="699"/>
        <end position="728"/>
    </location>
</feature>
<feature type="compositionally biased region" description="Basic and acidic residues" evidence="1">
    <location>
        <begin position="650"/>
        <end position="679"/>
    </location>
</feature>
<dbReference type="EMBL" id="BC155064">
    <property type="protein sequence ID" value="AAI55065.1"/>
    <property type="molecule type" value="mRNA"/>
</dbReference>
<evidence type="ECO:0000313" key="3">
    <source>
        <dbReference type="Proteomes" id="UP000000437"/>
    </source>
</evidence>
<name>A9JST3_DANRE</name>
<feature type="compositionally biased region" description="Basic and acidic residues" evidence="1">
    <location>
        <begin position="11"/>
        <end position="35"/>
    </location>
</feature>
<evidence type="ECO:0000313" key="2">
    <source>
        <dbReference type="EMBL" id="AAI55065.1"/>
    </source>
</evidence>
<feature type="compositionally biased region" description="Basic and acidic residues" evidence="1">
    <location>
        <begin position="60"/>
        <end position="69"/>
    </location>
</feature>
<evidence type="ECO:0000313" key="5">
    <source>
        <dbReference type="ZFIN" id="ZDB-GENE-050302-146"/>
    </source>
</evidence>
<feature type="compositionally biased region" description="Polar residues" evidence="1">
    <location>
        <begin position="421"/>
        <end position="435"/>
    </location>
</feature>
<dbReference type="PhylomeDB" id="A9JST3"/>